<dbReference type="InterPro" id="IPR044751">
    <property type="entry name" value="Ion_transp-like_CBS"/>
</dbReference>
<keyword evidence="1" id="KW-0677">Repeat</keyword>
<organism evidence="5 6">
    <name type="scientific">Micavibrio aeruginosavorus</name>
    <dbReference type="NCBI Taxonomy" id="349221"/>
    <lineage>
        <taxon>Bacteria</taxon>
        <taxon>Pseudomonadati</taxon>
        <taxon>Bdellovibrionota</taxon>
        <taxon>Bdellovibrionia</taxon>
        <taxon>Bdellovibrionales</taxon>
        <taxon>Pseudobdellovibrionaceae</taxon>
        <taxon>Micavibrio</taxon>
    </lineage>
</organism>
<dbReference type="Pfam" id="PF00571">
    <property type="entry name" value="CBS"/>
    <property type="match status" value="2"/>
</dbReference>
<dbReference type="AlphaFoldDB" id="A0A2W5BBA3"/>
<evidence type="ECO:0000256" key="1">
    <source>
        <dbReference type="ARBA" id="ARBA00022737"/>
    </source>
</evidence>
<dbReference type="PANTHER" id="PTHR22777">
    <property type="entry name" value="HEMOLYSIN-RELATED"/>
    <property type="match status" value="1"/>
</dbReference>
<dbReference type="PANTHER" id="PTHR22777:SF27">
    <property type="entry name" value="MAGNESIUM AND COBALT EFFLUX PROTEIN CORC"/>
    <property type="match status" value="1"/>
</dbReference>
<proteinExistence type="predicted"/>
<protein>
    <submittedName>
        <fullName evidence="5">Magnesium/cobalt efflux protein</fullName>
    </submittedName>
</protein>
<accession>A0A2W5BBA3</accession>
<dbReference type="FunFam" id="3.10.580.10:FF:000002">
    <property type="entry name" value="Magnesium/cobalt efflux protein CorC"/>
    <property type="match status" value="1"/>
</dbReference>
<feature type="domain" description="CBS" evidence="4">
    <location>
        <begin position="58"/>
        <end position="117"/>
    </location>
</feature>
<dbReference type="CDD" id="cd04590">
    <property type="entry name" value="CBS_pair_CorC_HlyC_assoc"/>
    <property type="match status" value="1"/>
</dbReference>
<dbReference type="InterPro" id="IPR000644">
    <property type="entry name" value="CBS_dom"/>
</dbReference>
<evidence type="ECO:0000256" key="3">
    <source>
        <dbReference type="PROSITE-ProRule" id="PRU00703"/>
    </source>
</evidence>
<name>A0A2W5BBA3_9BACT</name>
<dbReference type="SUPFAM" id="SSF54631">
    <property type="entry name" value="CBS-domain pair"/>
    <property type="match status" value="1"/>
</dbReference>
<evidence type="ECO:0000256" key="2">
    <source>
        <dbReference type="ARBA" id="ARBA00023122"/>
    </source>
</evidence>
<dbReference type="InterPro" id="IPR046342">
    <property type="entry name" value="CBS_dom_sf"/>
</dbReference>
<evidence type="ECO:0000259" key="4">
    <source>
        <dbReference type="PROSITE" id="PS51371"/>
    </source>
</evidence>
<evidence type="ECO:0000313" key="5">
    <source>
        <dbReference type="EMBL" id="PZO78318.1"/>
    </source>
</evidence>
<sequence length="171" mass="19277">MRDILRRRVSNSNNLQEAIDEFIEELNETELGTASADSQKTLITNILKTHDLRVSDVMVPRADIVAIEIGSGLEALRDVFKEDQFSRFPVYKGQLDNVVGILHIKDVLACFLEQRDCELSTLMRDATIVSPRLPVMELFVTMRQEKKHMALVVDEHGGIDGLVTINDIVEA</sequence>
<evidence type="ECO:0000313" key="6">
    <source>
        <dbReference type="Proteomes" id="UP000249557"/>
    </source>
</evidence>
<dbReference type="SMART" id="SM00116">
    <property type="entry name" value="CBS"/>
    <property type="match status" value="2"/>
</dbReference>
<keyword evidence="2 3" id="KW-0129">CBS domain</keyword>
<dbReference type="Proteomes" id="UP000249557">
    <property type="component" value="Unassembled WGS sequence"/>
</dbReference>
<dbReference type="Gene3D" id="3.10.580.10">
    <property type="entry name" value="CBS-domain"/>
    <property type="match status" value="1"/>
</dbReference>
<gene>
    <name evidence="5" type="ORF">DI626_11990</name>
</gene>
<feature type="non-terminal residue" evidence="5">
    <location>
        <position position="171"/>
    </location>
</feature>
<dbReference type="EMBL" id="QFNK01000389">
    <property type="protein sequence ID" value="PZO78318.1"/>
    <property type="molecule type" value="Genomic_DNA"/>
</dbReference>
<dbReference type="GO" id="GO:0005886">
    <property type="term" value="C:plasma membrane"/>
    <property type="evidence" value="ECO:0007669"/>
    <property type="project" value="TreeGrafter"/>
</dbReference>
<comment type="caution">
    <text evidence="5">The sequence shown here is derived from an EMBL/GenBank/DDBJ whole genome shotgun (WGS) entry which is preliminary data.</text>
</comment>
<dbReference type="PROSITE" id="PS51371">
    <property type="entry name" value="CBS"/>
    <property type="match status" value="2"/>
</dbReference>
<feature type="domain" description="CBS" evidence="4">
    <location>
        <begin position="122"/>
        <end position="171"/>
    </location>
</feature>
<reference evidence="5 6" key="1">
    <citation type="submission" date="2017-08" db="EMBL/GenBank/DDBJ databases">
        <title>Infants hospitalized years apart are colonized by the same room-sourced microbial strains.</title>
        <authorList>
            <person name="Brooks B."/>
            <person name="Olm M.R."/>
            <person name="Firek B.A."/>
            <person name="Baker R."/>
            <person name="Thomas B.C."/>
            <person name="Morowitz M.J."/>
            <person name="Banfield J.F."/>
        </authorList>
    </citation>
    <scope>NUCLEOTIDE SEQUENCE [LARGE SCALE GENOMIC DNA]</scope>
    <source>
        <strain evidence="5">S2_018_000_R2_104</strain>
    </source>
</reference>